<dbReference type="Gene3D" id="1.25.40.10">
    <property type="entry name" value="Tetratricopeptide repeat domain"/>
    <property type="match status" value="1"/>
</dbReference>
<dbReference type="KEGG" id="tut:107364248"/>
<evidence type="ECO:0000313" key="3">
    <source>
        <dbReference type="EnsemblMetazoa" id="tetur11g02140.1"/>
    </source>
</evidence>
<dbReference type="GO" id="GO:0005634">
    <property type="term" value="C:nucleus"/>
    <property type="evidence" value="ECO:0007669"/>
    <property type="project" value="TreeGrafter"/>
</dbReference>
<accession>T1KGV4</accession>
<keyword evidence="4" id="KW-1185">Reference proteome</keyword>
<dbReference type="InterPro" id="IPR002885">
    <property type="entry name" value="PPR_rpt"/>
</dbReference>
<dbReference type="NCBIfam" id="TIGR00756">
    <property type="entry name" value="PPR"/>
    <property type="match status" value="1"/>
</dbReference>
<dbReference type="Proteomes" id="UP000015104">
    <property type="component" value="Unassembled WGS sequence"/>
</dbReference>
<dbReference type="InterPro" id="IPR011990">
    <property type="entry name" value="TPR-like_helical_dom_sf"/>
</dbReference>
<dbReference type="Pfam" id="PF01535">
    <property type="entry name" value="PPR"/>
    <property type="match status" value="1"/>
</dbReference>
<dbReference type="Pfam" id="PF12854">
    <property type="entry name" value="PPR_1"/>
    <property type="match status" value="1"/>
</dbReference>
<dbReference type="AlphaFoldDB" id="T1KGV4"/>
<organism evidence="3 4">
    <name type="scientific">Tetranychus urticae</name>
    <name type="common">Two-spotted spider mite</name>
    <dbReference type="NCBI Taxonomy" id="32264"/>
    <lineage>
        <taxon>Eukaryota</taxon>
        <taxon>Metazoa</taxon>
        <taxon>Ecdysozoa</taxon>
        <taxon>Arthropoda</taxon>
        <taxon>Chelicerata</taxon>
        <taxon>Arachnida</taxon>
        <taxon>Acari</taxon>
        <taxon>Acariformes</taxon>
        <taxon>Trombidiformes</taxon>
        <taxon>Prostigmata</taxon>
        <taxon>Eleutherengona</taxon>
        <taxon>Raphignathae</taxon>
        <taxon>Tetranychoidea</taxon>
        <taxon>Tetranychidae</taxon>
        <taxon>Tetranychus</taxon>
    </lineage>
</organism>
<dbReference type="PANTHER" id="PTHR46669:SF1">
    <property type="entry name" value="LEUCINE-RICH PPR MOTIF-CONTAINING PROTEIN, MITOCHONDRIAL"/>
    <property type="match status" value="1"/>
</dbReference>
<dbReference type="GO" id="GO:0005739">
    <property type="term" value="C:mitochondrion"/>
    <property type="evidence" value="ECO:0007669"/>
    <property type="project" value="TreeGrafter"/>
</dbReference>
<dbReference type="OMA" id="INCGECE"/>
<dbReference type="PANTHER" id="PTHR46669">
    <property type="entry name" value="LEUCINE-RICH PPR MOTIF-CONTAINING PROTEIN, MITOCHONDRIAL"/>
    <property type="match status" value="1"/>
</dbReference>
<feature type="region of interest" description="Disordered" evidence="2">
    <location>
        <begin position="1073"/>
        <end position="1109"/>
    </location>
</feature>
<dbReference type="OrthoDB" id="185373at2759"/>
<feature type="repeat" description="PPR" evidence="1">
    <location>
        <begin position="704"/>
        <end position="738"/>
    </location>
</feature>
<feature type="compositionally biased region" description="Basic and acidic residues" evidence="2">
    <location>
        <begin position="1073"/>
        <end position="1082"/>
    </location>
</feature>
<dbReference type="InterPro" id="IPR033490">
    <property type="entry name" value="LRP130"/>
</dbReference>
<proteinExistence type="predicted"/>
<dbReference type="GO" id="GO:0070129">
    <property type="term" value="P:regulation of mitochondrial translation"/>
    <property type="evidence" value="ECO:0007669"/>
    <property type="project" value="TreeGrafter"/>
</dbReference>
<reference evidence="4" key="1">
    <citation type="submission" date="2011-08" db="EMBL/GenBank/DDBJ databases">
        <authorList>
            <person name="Rombauts S."/>
        </authorList>
    </citation>
    <scope>NUCLEOTIDE SEQUENCE</scope>
    <source>
        <strain evidence="4">London</strain>
    </source>
</reference>
<dbReference type="Pfam" id="PF13041">
    <property type="entry name" value="PPR_2"/>
    <property type="match status" value="1"/>
</dbReference>
<dbReference type="EnsemblMetazoa" id="tetur11g02140.1">
    <property type="protein sequence ID" value="tetur11g02140.1"/>
    <property type="gene ID" value="tetur11g02140"/>
</dbReference>
<dbReference type="STRING" id="32264.T1KGV4"/>
<evidence type="ECO:0008006" key="5">
    <source>
        <dbReference type="Google" id="ProtNLM"/>
    </source>
</evidence>
<reference evidence="3" key="2">
    <citation type="submission" date="2015-06" db="UniProtKB">
        <authorList>
            <consortium name="EnsemblMetazoa"/>
        </authorList>
    </citation>
    <scope>IDENTIFICATION</scope>
</reference>
<feature type="compositionally biased region" description="Polar residues" evidence="2">
    <location>
        <begin position="1083"/>
        <end position="1109"/>
    </location>
</feature>
<dbReference type="eggNOG" id="KOG4318">
    <property type="taxonomic scope" value="Eukaryota"/>
</dbReference>
<feature type="repeat" description="PPR" evidence="1">
    <location>
        <begin position="184"/>
        <end position="218"/>
    </location>
</feature>
<dbReference type="HOGENOM" id="CLU_006166_0_0_1"/>
<protein>
    <recommendedName>
        <fullName evidence="5">Pentacotripeptide-repeat region of PRORP domain-containing protein</fullName>
    </recommendedName>
</protein>
<feature type="repeat" description="PPR" evidence="1">
    <location>
        <begin position="219"/>
        <end position="253"/>
    </location>
</feature>
<evidence type="ECO:0000256" key="2">
    <source>
        <dbReference type="SAM" id="MobiDB-lite"/>
    </source>
</evidence>
<gene>
    <name evidence="3" type="primary">107364248</name>
</gene>
<dbReference type="EMBL" id="CAEY01000071">
    <property type="status" value="NOT_ANNOTATED_CDS"/>
    <property type="molecule type" value="Genomic_DNA"/>
</dbReference>
<evidence type="ECO:0000256" key="1">
    <source>
        <dbReference type="PROSITE-ProRule" id="PRU00708"/>
    </source>
</evidence>
<name>T1KGV4_TETUR</name>
<sequence>MFNARKLLASFRFGLPASRTFLASPSNKLITSKHLVNQHQLSPSNCVRNLSVTSSKLATLSSSSNSLSNARDKTFQNLEASIITDRKVSLNRLLKFIEELKASSSITSSESLLAIRCCGAYLLECTVEDRNRLTDEIWNLLESKSAPLDISHYNALLNVYIDNEYPADPAKFLDLLSQRNIKPNRVTYHRLLHLYCQRGDLEGAQKILLEMKAANMPVHEGVFNSLIYGNIKAGDIKAGESVLDIMKENNIEPSAETYVILMKSYALFIDQPEVVEKMRNLVKSLNRQEFNFTFDQYVTVIDSIADVDDKSPLIDEIIAVMPKQSGFNTALSKLIIKSAYKQKIEFGLKLVSKMLRNSTNDTYNSVGGFYIYHLVKSGTAFDEVMKACSALESTGTNEWTLWKATEAALYNLQDKDAILKYMKSFRAKTGLYRPHFIWPLICRMKNNEEMLNLLKEEVVPYAETFGIQSMSETFRFYVWPRIKNNQDEFMAKCIEMGFDSRLLLSTLADSAQIEGLGITFTDVLNKKPLPRNISDNDVYRVISNIVNNVSHGLLAKEMLKFIIEETRLPVTNRMLLPVYTQIIKNCDKDTALKEWLDCVKIYNQVPCKAIMFQKLIEAEDTDNLQKVTDICISRIGERETLINLALAFLRSKRDKQAMKILSKPILQRYEIGLQRIVGILSRQNETEPLERFILLTKDIAGIDREKLYYTLLDSFIQNDKPQKALELWTTMQDENLIPSPRIISRLSRFLKEKGVEVPFKYQDEIKEGEEIIATEDAKFVRDQFHSFIRNGNLDKALAIKNRFNSPNSPLTLGDECTLIDRLIRSNRTDKALQLTKSVMAGGRFPAPRIYKALLEKMAQEGLFREIGEMIESLPAPLKETSWFSDTVIFAYTHSKNPDIDSLLRILPSLKPLPFASILELLNAFPKFEKPIFEALEELSAARGINTPKNIIWLRLMKMGRFEEAKQLFHSIPDFKETVVFKTLLFDIKRNKNLMLGYNLIDQLNKTDLNAKAKGAVYDSMIYALLEKNMVKEAQDLLLEGLETNKDKENQLTLSDLNFDILIRLHHSMKNNLGEEPKFELPEKTTTFRPQLSNSNGSSIKEKSQAMSKI</sequence>
<evidence type="ECO:0000313" key="4">
    <source>
        <dbReference type="Proteomes" id="UP000015104"/>
    </source>
</evidence>
<dbReference type="PROSITE" id="PS51375">
    <property type="entry name" value="PPR"/>
    <property type="match status" value="3"/>
</dbReference>
<dbReference type="GO" id="GO:0003730">
    <property type="term" value="F:mRNA 3'-UTR binding"/>
    <property type="evidence" value="ECO:0007669"/>
    <property type="project" value="TreeGrafter"/>
</dbReference>